<dbReference type="AlphaFoldDB" id="A0A359C504"/>
<sequence>MNTKWMIAGAGVLAVAGGLPWVVGYVTEQQWHQATAEVNDAQPFLRMETDNYERGILGARFRGSVNLINPETGESQKLAYRANVTHGVTGSLMDFQPEDGWAAGDSDWFSGEEPKLTLETRLWGTAVLELEAPQMTLTDPDTGETLASSGGLARIEVSEAGSQADALMVWPGVTLSGPDLDIQVSDFRLEQTMSHLTGEVWTGSGEIAVESVAVTPAAEAPFMLQGISVLSSSEPVNDGERLDSRMTFEVAGVSTADERYGPQRLVFALSGLDVAAWSNLTESLSSMQALAITQASGGPQQFEQQMAAMQQVNAAVRDLAAAGFSVGFPELTVTTPEGVIEGSARIAHPELTADQKAEMLMVMQQLTGKMDLSLPVALAEEYPEFRLQLAPLIKQGLLVEQGDSLVLDASMKDLVLDVNGVEIPLPPLL</sequence>
<dbReference type="Proteomes" id="UP000263489">
    <property type="component" value="Unassembled WGS sequence"/>
</dbReference>
<accession>A0A359C504</accession>
<organism evidence="1 2">
    <name type="scientific">Marinobacter adhaerens</name>
    <dbReference type="NCBI Taxonomy" id="1033846"/>
    <lineage>
        <taxon>Bacteria</taxon>
        <taxon>Pseudomonadati</taxon>
        <taxon>Pseudomonadota</taxon>
        <taxon>Gammaproteobacteria</taxon>
        <taxon>Pseudomonadales</taxon>
        <taxon>Marinobacteraceae</taxon>
        <taxon>Marinobacter</taxon>
    </lineage>
</organism>
<reference evidence="1 2" key="1">
    <citation type="journal article" date="2018" name="Nat. Biotechnol.">
        <title>A standardized bacterial taxonomy based on genome phylogeny substantially revises the tree of life.</title>
        <authorList>
            <person name="Parks D.H."/>
            <person name="Chuvochina M."/>
            <person name="Waite D.W."/>
            <person name="Rinke C."/>
            <person name="Skarshewski A."/>
            <person name="Chaumeil P.A."/>
            <person name="Hugenholtz P."/>
        </authorList>
    </citation>
    <scope>NUCLEOTIDE SEQUENCE [LARGE SCALE GENOMIC DNA]</scope>
    <source>
        <strain evidence="1">UBA9380</strain>
    </source>
</reference>
<evidence type="ECO:0000313" key="2">
    <source>
        <dbReference type="Proteomes" id="UP000263489"/>
    </source>
</evidence>
<comment type="caution">
    <text evidence="1">The sequence shown here is derived from an EMBL/GenBank/DDBJ whole genome shotgun (WGS) entry which is preliminary data.</text>
</comment>
<gene>
    <name evidence="1" type="ORF">DC045_07915</name>
</gene>
<dbReference type="Pfam" id="PF06097">
    <property type="entry name" value="DUF945"/>
    <property type="match status" value="1"/>
</dbReference>
<proteinExistence type="predicted"/>
<evidence type="ECO:0000313" key="1">
    <source>
        <dbReference type="EMBL" id="HBC34226.1"/>
    </source>
</evidence>
<protein>
    <submittedName>
        <fullName evidence="1">DUF945 domain-containing protein</fullName>
    </submittedName>
</protein>
<name>A0A359C504_9GAMM</name>
<dbReference type="EMBL" id="DNNA01000127">
    <property type="protein sequence ID" value="HBC34226.1"/>
    <property type="molecule type" value="Genomic_DNA"/>
</dbReference>
<dbReference type="InterPro" id="IPR010352">
    <property type="entry name" value="DUF945"/>
</dbReference>